<reference evidence="4" key="1">
    <citation type="submission" date="2016-06" db="UniProtKB">
        <authorList>
            <consortium name="WormBaseParasite"/>
        </authorList>
    </citation>
    <scope>IDENTIFICATION</scope>
</reference>
<dbReference type="AlphaFoldDB" id="A0A183ISY7"/>
<keyword evidence="3" id="KW-1185">Reference proteome</keyword>
<dbReference type="CDD" id="cd09631">
    <property type="entry name" value="DOMON_DOH"/>
    <property type="match status" value="1"/>
</dbReference>
<gene>
    <name evidence="2" type="ORF">SBAD_LOCUS6734</name>
</gene>
<dbReference type="WBParaSite" id="SBAD_0000699701-mRNA-1">
    <property type="protein sequence ID" value="SBAD_0000699701-mRNA-1"/>
    <property type="gene ID" value="SBAD_0000699701"/>
</dbReference>
<dbReference type="InterPro" id="IPR005018">
    <property type="entry name" value="DOMON_domain"/>
</dbReference>
<dbReference type="PROSITE" id="PS50836">
    <property type="entry name" value="DOMON"/>
    <property type="match status" value="1"/>
</dbReference>
<feature type="domain" description="DOMON" evidence="1">
    <location>
        <begin position="84"/>
        <end position="206"/>
    </location>
</feature>
<evidence type="ECO:0000313" key="4">
    <source>
        <dbReference type="WBParaSite" id="SBAD_0000699701-mRNA-1"/>
    </source>
</evidence>
<evidence type="ECO:0000313" key="2">
    <source>
        <dbReference type="EMBL" id="VDP10698.1"/>
    </source>
</evidence>
<dbReference type="PANTHER" id="PTHR36516">
    <property type="entry name" value="PROTEIN CBG04168-RELATED"/>
    <property type="match status" value="1"/>
</dbReference>
<dbReference type="Pfam" id="PF03351">
    <property type="entry name" value="DOMON"/>
    <property type="match status" value="1"/>
</dbReference>
<dbReference type="Proteomes" id="UP000270296">
    <property type="component" value="Unassembled WGS sequence"/>
</dbReference>
<organism evidence="4">
    <name type="scientific">Soboliphyme baturini</name>
    <dbReference type="NCBI Taxonomy" id="241478"/>
    <lineage>
        <taxon>Eukaryota</taxon>
        <taxon>Metazoa</taxon>
        <taxon>Ecdysozoa</taxon>
        <taxon>Nematoda</taxon>
        <taxon>Enoplea</taxon>
        <taxon>Dorylaimia</taxon>
        <taxon>Dioctophymatida</taxon>
        <taxon>Dioctophymatoidea</taxon>
        <taxon>Soboliphymatidae</taxon>
        <taxon>Soboliphyme</taxon>
    </lineage>
</organism>
<accession>A0A183ISY7</accession>
<sequence length="321" mass="35823">MGCKTGFTDDNGKPVMNPGFNNFEQKISTRTNMLSPVIDILSRSNQLKAASDANVPQQVSPNAMPPVATGPVRMLPPTCEYNNGDYHVRWHYDEKADAIVFNLTARLPQNRFTGITFGKGPDMRDAIVVQNMDHQLVVADMHVTDRGQYVTDTKQDITAIHSNFHDDMVQVSFLRPVSAFDTEDRPLEDIALNKGCQFFNFIVDPGEILLTANIMILRGPLTQPIEQLVCHVSKCDPLLTVQTQTATTTMATVSPTIDHLQRKTPHGTTSDAVHASKQPAPFCKTDKDNAACNEYINTYMAEVYRKYPRIDKVTRKVSSHL</sequence>
<reference evidence="2 3" key="2">
    <citation type="submission" date="2018-11" db="EMBL/GenBank/DDBJ databases">
        <authorList>
            <consortium name="Pathogen Informatics"/>
        </authorList>
    </citation>
    <scope>NUCLEOTIDE SEQUENCE [LARGE SCALE GENOMIC DNA]</scope>
</reference>
<dbReference type="PANTHER" id="PTHR36516:SF5">
    <property type="entry name" value="DOMON DOMAIN-CONTAINING PROTEIN"/>
    <property type="match status" value="1"/>
</dbReference>
<evidence type="ECO:0000313" key="3">
    <source>
        <dbReference type="Proteomes" id="UP000270296"/>
    </source>
</evidence>
<dbReference type="EMBL" id="UZAM01010003">
    <property type="protein sequence ID" value="VDP10698.1"/>
    <property type="molecule type" value="Genomic_DNA"/>
</dbReference>
<proteinExistence type="predicted"/>
<name>A0A183ISY7_9BILA</name>
<dbReference type="InterPro" id="IPR045266">
    <property type="entry name" value="DOH_DOMON"/>
</dbReference>
<evidence type="ECO:0000259" key="1">
    <source>
        <dbReference type="PROSITE" id="PS50836"/>
    </source>
</evidence>
<protein>
    <submittedName>
        <fullName evidence="4">DOMON domain-containing protein</fullName>
    </submittedName>
</protein>